<proteinExistence type="predicted"/>
<name>A0ABP6B132_9ACTN</name>
<feature type="region of interest" description="Disordered" evidence="1">
    <location>
        <begin position="21"/>
        <end position="67"/>
    </location>
</feature>
<evidence type="ECO:0000313" key="2">
    <source>
        <dbReference type="EMBL" id="GAA2531775.1"/>
    </source>
</evidence>
<dbReference type="EMBL" id="BAAARY010000028">
    <property type="protein sequence ID" value="GAA2531775.1"/>
    <property type="molecule type" value="Genomic_DNA"/>
</dbReference>
<dbReference type="RefSeq" id="WP_344174326.1">
    <property type="nucleotide sequence ID" value="NZ_BAAARY010000028.1"/>
</dbReference>
<keyword evidence="3" id="KW-1185">Reference proteome</keyword>
<evidence type="ECO:0000256" key="1">
    <source>
        <dbReference type="SAM" id="MobiDB-lite"/>
    </source>
</evidence>
<comment type="caution">
    <text evidence="2">The sequence shown here is derived from an EMBL/GenBank/DDBJ whole genome shotgun (WGS) entry which is preliminary data.</text>
</comment>
<reference evidence="3" key="1">
    <citation type="journal article" date="2019" name="Int. J. Syst. Evol. Microbiol.">
        <title>The Global Catalogue of Microorganisms (GCM) 10K type strain sequencing project: providing services to taxonomists for standard genome sequencing and annotation.</title>
        <authorList>
            <consortium name="The Broad Institute Genomics Platform"/>
            <consortium name="The Broad Institute Genome Sequencing Center for Infectious Disease"/>
            <person name="Wu L."/>
            <person name="Ma J."/>
        </authorList>
    </citation>
    <scope>NUCLEOTIDE SEQUENCE [LARGE SCALE GENOMIC DNA]</scope>
    <source>
        <strain evidence="3">JCM 3367</strain>
    </source>
</reference>
<dbReference type="Proteomes" id="UP001499978">
    <property type="component" value="Unassembled WGS sequence"/>
</dbReference>
<organism evidence="2 3">
    <name type="scientific">Pilimelia columellifera subsp. columellifera</name>
    <dbReference type="NCBI Taxonomy" id="706583"/>
    <lineage>
        <taxon>Bacteria</taxon>
        <taxon>Bacillati</taxon>
        <taxon>Actinomycetota</taxon>
        <taxon>Actinomycetes</taxon>
        <taxon>Micromonosporales</taxon>
        <taxon>Micromonosporaceae</taxon>
        <taxon>Pilimelia</taxon>
    </lineage>
</organism>
<evidence type="ECO:0000313" key="3">
    <source>
        <dbReference type="Proteomes" id="UP001499978"/>
    </source>
</evidence>
<gene>
    <name evidence="2" type="ORF">GCM10010201_34110</name>
</gene>
<accession>A0ABP6B132</accession>
<feature type="compositionally biased region" description="Low complexity" evidence="1">
    <location>
        <begin position="24"/>
        <end position="44"/>
    </location>
</feature>
<protein>
    <submittedName>
        <fullName evidence="2">Uncharacterized protein</fullName>
    </submittedName>
</protein>
<sequence>MSRDGNRLTFGGNILETGADSYRLAPTTTTARAAVPAPRLTPPVNTQSPGLKIRGSHRRAPQDDASA</sequence>